<name>F1TFE8_9FIRM</name>
<reference evidence="2" key="1">
    <citation type="submission" date="2009-07" db="EMBL/GenBank/DDBJ databases">
        <authorList>
            <consortium name="US DOE Joint Genome Institute (JGI-PGF)"/>
            <person name="Lucas S."/>
            <person name="Copeland A."/>
            <person name="Lapidus A."/>
            <person name="Glavina del Rio T."/>
            <person name="Tice H."/>
            <person name="Bruce D."/>
            <person name="Goodwin L."/>
            <person name="Pitluck S."/>
            <person name="Larimer F."/>
            <person name="Land M.L."/>
            <person name="Mouttaki H."/>
            <person name="He Z."/>
            <person name="Zhou J."/>
            <person name="Hemme C.L."/>
        </authorList>
    </citation>
    <scope>NUCLEOTIDE SEQUENCE</scope>
    <source>
        <strain evidence="2">DSM 2782</strain>
    </source>
</reference>
<feature type="transmembrane region" description="Helical" evidence="1">
    <location>
        <begin position="6"/>
        <end position="24"/>
    </location>
</feature>
<sequence>MNIRLQISILLIGFILLTSILKMVQKTKLDLKYSILWIVSSVMFIIIAAFPVIPHWVADLIGIIEPANAVFLVLILFELGINLNLTITISKQTNKVKNMAQYIALMENQNREKS</sequence>
<dbReference type="Pfam" id="PF10066">
    <property type="entry name" value="DUF2304"/>
    <property type="match status" value="1"/>
</dbReference>
<evidence type="ECO:0008006" key="4">
    <source>
        <dbReference type="Google" id="ProtNLM"/>
    </source>
</evidence>
<dbReference type="InterPro" id="IPR019277">
    <property type="entry name" value="DUF2304"/>
</dbReference>
<feature type="transmembrane region" description="Helical" evidence="1">
    <location>
        <begin position="36"/>
        <end position="57"/>
    </location>
</feature>
<keyword evidence="3" id="KW-1185">Reference proteome</keyword>
<protein>
    <recommendedName>
        <fullName evidence="4">DUF2304 domain-containing protein</fullName>
    </recommendedName>
</protein>
<organism evidence="2 3">
    <name type="scientific">Ruminiclostridium papyrosolvens DSM 2782</name>
    <dbReference type="NCBI Taxonomy" id="588581"/>
    <lineage>
        <taxon>Bacteria</taxon>
        <taxon>Bacillati</taxon>
        <taxon>Bacillota</taxon>
        <taxon>Clostridia</taxon>
        <taxon>Eubacteriales</taxon>
        <taxon>Oscillospiraceae</taxon>
        <taxon>Ruminiclostridium</taxon>
    </lineage>
</organism>
<gene>
    <name evidence="2" type="ORF">Cpap_1412</name>
</gene>
<accession>F1TFE8</accession>
<dbReference type="eggNOG" id="COG2456">
    <property type="taxonomic scope" value="Bacteria"/>
</dbReference>
<evidence type="ECO:0000256" key="1">
    <source>
        <dbReference type="SAM" id="Phobius"/>
    </source>
</evidence>
<comment type="caution">
    <text evidence="2">The sequence shown here is derived from an EMBL/GenBank/DDBJ whole genome shotgun (WGS) entry which is preliminary data.</text>
</comment>
<evidence type="ECO:0000313" key="2">
    <source>
        <dbReference type="EMBL" id="EGD46872.1"/>
    </source>
</evidence>
<evidence type="ECO:0000313" key="3">
    <source>
        <dbReference type="Proteomes" id="UP000003860"/>
    </source>
</evidence>
<dbReference type="AlphaFoldDB" id="F1TFE8"/>
<feature type="transmembrane region" description="Helical" evidence="1">
    <location>
        <begin position="69"/>
        <end position="89"/>
    </location>
</feature>
<keyword evidence="1" id="KW-1133">Transmembrane helix</keyword>
<proteinExistence type="predicted"/>
<keyword evidence="1" id="KW-0472">Membrane</keyword>
<dbReference type="RefSeq" id="WP_004620933.1">
    <property type="nucleotide sequence ID" value="NZ_ACXX02000011.1"/>
</dbReference>
<dbReference type="Proteomes" id="UP000003860">
    <property type="component" value="Unassembled WGS sequence"/>
</dbReference>
<dbReference type="STRING" id="588581.Cpap_1412"/>
<dbReference type="OrthoDB" id="2237501at2"/>
<dbReference type="EMBL" id="ACXX02000011">
    <property type="protein sequence ID" value="EGD46872.1"/>
    <property type="molecule type" value="Genomic_DNA"/>
</dbReference>
<reference evidence="2" key="2">
    <citation type="submission" date="2011-01" db="EMBL/GenBank/DDBJ databases">
        <title>The Non-contiguous Finished genome of Clostridium papyrosolvens.</title>
        <authorList>
            <person name="Lucas S."/>
            <person name="Copeland A."/>
            <person name="Lapidus A."/>
            <person name="Cheng J.-F."/>
            <person name="Goodwin L."/>
            <person name="Pitluck S."/>
            <person name="Misra M."/>
            <person name="Chertkov O."/>
            <person name="Detter J.C."/>
            <person name="Han C."/>
            <person name="Tapia R."/>
            <person name="Land M."/>
            <person name="Hauser L."/>
            <person name="Kyrpides N."/>
            <person name="Ivanova N."/>
            <person name="Pagani I."/>
            <person name="Mouttaki H."/>
            <person name="He Z."/>
            <person name="Zhou J."/>
            <person name="Hemme C.L."/>
            <person name="Woyke T."/>
        </authorList>
    </citation>
    <scope>NUCLEOTIDE SEQUENCE [LARGE SCALE GENOMIC DNA]</scope>
    <source>
        <strain evidence="2">DSM 2782</strain>
    </source>
</reference>
<keyword evidence="1" id="KW-0812">Transmembrane</keyword>